<keyword evidence="3" id="KW-1185">Reference proteome</keyword>
<reference evidence="3" key="1">
    <citation type="journal article" date="2013" name="Nat. Genet.">
        <title>The duck genome and transcriptome provide insight into an avian influenza virus reservoir species.</title>
        <authorList>
            <person name="Huang Y."/>
            <person name="Li Y."/>
            <person name="Burt D.W."/>
            <person name="Chen H."/>
            <person name="Zhang Y."/>
            <person name="Qian W."/>
            <person name="Kim H."/>
            <person name="Gan S."/>
            <person name="Zhao Y."/>
            <person name="Li J."/>
            <person name="Yi K."/>
            <person name="Feng H."/>
            <person name="Zhu P."/>
            <person name="Li B."/>
            <person name="Liu Q."/>
            <person name="Fairley S."/>
            <person name="Magor K.E."/>
            <person name="Du Z."/>
            <person name="Hu X."/>
            <person name="Goodman L."/>
            <person name="Tafer H."/>
            <person name="Vignal A."/>
            <person name="Lee T."/>
            <person name="Kim K.W."/>
            <person name="Sheng Z."/>
            <person name="An Y."/>
            <person name="Searle S."/>
            <person name="Herrero J."/>
            <person name="Groenen M.A."/>
            <person name="Crooijmans R.P."/>
            <person name="Faraut T."/>
            <person name="Cai Q."/>
            <person name="Webster R.G."/>
            <person name="Aldridge J.R."/>
            <person name="Warren W.C."/>
            <person name="Bartschat S."/>
            <person name="Kehr S."/>
            <person name="Marz M."/>
            <person name="Stadler P.F."/>
            <person name="Smith J."/>
            <person name="Kraus R.H."/>
            <person name="Zhao Y."/>
            <person name="Ren L."/>
            <person name="Fei J."/>
            <person name="Morisson M."/>
            <person name="Kaiser P."/>
            <person name="Griffin D.K."/>
            <person name="Rao M."/>
            <person name="Pitel F."/>
            <person name="Wang J."/>
            <person name="Li N."/>
        </authorList>
    </citation>
    <scope>NUCLEOTIDE SEQUENCE [LARGE SCALE GENOMIC DNA]</scope>
</reference>
<sequence length="758" mass="81740">MTKKRSSIPAFTTSCLGSLGKIASTCLLSHAAPQGCRSVCTPRSTAGEAPPKVPAAQAVPVISSSPCLPAPQLSSCQLSSSVHCCSQPALLPGQEPALQNADGTVTAGQQTKQKFTDTRTAKAEVPRDELAPLLEVTRETGSGIARENHNQVFEPKLHHSQQRIPCSYRVHPRQAGQLSWAASSVPCTYTLHQLSNGRNGSLKPSLKRPAAPNPRAPRAVELPGSLSPSWAQGSGVPVSSRCCWRAQPYGGIPILTFPQAPWHSHSGKQFIACTIHKCPGTTAGREQPGETQTNSPGRSLQNPMPRDCSGMRAARCRRRLLACSRHPGRPLQLLGKAEPHHIRAQDGRKANQPHLDRGVLAATSPQDTRGLLLLSGAPGSVSLAAELAMAFQSPMTAFQPPGGDGSLARYLARAKDEALAWHHNLQCLCTLSPTGQSSPPFKPKAAGYVKQMKKEGKSLHLTQLRSEDKKCFVHPGLFDFAVQTAGPAGRELSIFPHSFVGCSQQTKDPAGGGSPFSQQHPLNSSEESKSGWGAGALPASCSKSKHLDTLPFLNMVCQKTFKDRKRCFLLSDLCRQLDHSHPYLDTSGIRWELQIRQQNHQTNLEIEVSQEVCPTSPPPAHLSNPVHSLGVRFKQEQLSVPLLRRIRSSACRNCNGCTNKQRFVCTTALQSSLGSSACARWGEKFFSTSQTEPLSARKEAESSAGCLRCACLGVAEGSRDSAFQQSFKMSCCLKEHTDNDQELHVLNRKGGSITLMKA</sequence>
<feature type="compositionally biased region" description="Polar residues" evidence="1">
    <location>
        <begin position="289"/>
        <end position="302"/>
    </location>
</feature>
<feature type="region of interest" description="Disordered" evidence="1">
    <location>
        <begin position="332"/>
        <end position="355"/>
    </location>
</feature>
<name>R0KD73_ANAPL</name>
<gene>
    <name evidence="2" type="ORF">Anapl_01680</name>
</gene>
<feature type="compositionally biased region" description="Polar residues" evidence="1">
    <location>
        <begin position="515"/>
        <end position="525"/>
    </location>
</feature>
<accession>R0KD73</accession>
<dbReference type="AlphaFoldDB" id="R0KD73"/>
<feature type="region of interest" description="Disordered" evidence="1">
    <location>
        <begin position="504"/>
        <end position="533"/>
    </location>
</feature>
<protein>
    <submittedName>
        <fullName evidence="2">Uncharacterized protein</fullName>
    </submittedName>
</protein>
<feature type="compositionally biased region" description="Basic and acidic residues" evidence="1">
    <location>
        <begin position="337"/>
        <end position="355"/>
    </location>
</feature>
<evidence type="ECO:0000313" key="2">
    <source>
        <dbReference type="EMBL" id="EOB07877.1"/>
    </source>
</evidence>
<organism evidence="2 3">
    <name type="scientific">Anas platyrhynchos</name>
    <name type="common">Mallard</name>
    <name type="synonym">Anas boschas</name>
    <dbReference type="NCBI Taxonomy" id="8839"/>
    <lineage>
        <taxon>Eukaryota</taxon>
        <taxon>Metazoa</taxon>
        <taxon>Chordata</taxon>
        <taxon>Craniata</taxon>
        <taxon>Vertebrata</taxon>
        <taxon>Euteleostomi</taxon>
        <taxon>Archelosauria</taxon>
        <taxon>Archosauria</taxon>
        <taxon>Dinosauria</taxon>
        <taxon>Saurischia</taxon>
        <taxon>Theropoda</taxon>
        <taxon>Coelurosauria</taxon>
        <taxon>Aves</taxon>
        <taxon>Neognathae</taxon>
        <taxon>Galloanserae</taxon>
        <taxon>Anseriformes</taxon>
        <taxon>Anatidae</taxon>
        <taxon>Anatinae</taxon>
        <taxon>Anas</taxon>
    </lineage>
</organism>
<evidence type="ECO:0000256" key="1">
    <source>
        <dbReference type="SAM" id="MobiDB-lite"/>
    </source>
</evidence>
<proteinExistence type="predicted"/>
<dbReference type="Proteomes" id="UP000296049">
    <property type="component" value="Unassembled WGS sequence"/>
</dbReference>
<evidence type="ECO:0000313" key="3">
    <source>
        <dbReference type="Proteomes" id="UP000296049"/>
    </source>
</evidence>
<feature type="region of interest" description="Disordered" evidence="1">
    <location>
        <begin position="281"/>
        <end position="311"/>
    </location>
</feature>
<dbReference type="EMBL" id="KB742489">
    <property type="protein sequence ID" value="EOB07877.1"/>
    <property type="molecule type" value="Genomic_DNA"/>
</dbReference>
<feature type="region of interest" description="Disordered" evidence="1">
    <location>
        <begin position="194"/>
        <end position="219"/>
    </location>
</feature>